<dbReference type="SFLD" id="SFLDG01063">
    <property type="entry name" value="activating_enzymes__group_1"/>
    <property type="match status" value="1"/>
</dbReference>
<keyword evidence="6" id="KW-0949">S-adenosyl-L-methionine</keyword>
<evidence type="ECO:0000313" key="15">
    <source>
        <dbReference type="Proteomes" id="UP000000467"/>
    </source>
</evidence>
<evidence type="ECO:0000256" key="5">
    <source>
        <dbReference type="ARBA" id="ARBA00022485"/>
    </source>
</evidence>
<proteinExistence type="inferred from homology"/>
<dbReference type="HOGENOM" id="CLU_089926_0_0_9"/>
<evidence type="ECO:0000256" key="3">
    <source>
        <dbReference type="ARBA" id="ARBA00009777"/>
    </source>
</evidence>
<evidence type="ECO:0000256" key="1">
    <source>
        <dbReference type="ARBA" id="ARBA00001966"/>
    </source>
</evidence>
<protein>
    <recommendedName>
        <fullName evidence="4 12">Anaerobic ribonucleoside-triphosphate reductase-activating protein</fullName>
        <ecNumber evidence="12">1.97.1.-</ecNumber>
    </recommendedName>
</protein>
<dbReference type="GO" id="GO:0004748">
    <property type="term" value="F:ribonucleoside-diphosphate reductase activity, thioredoxin disulfide as acceptor"/>
    <property type="evidence" value="ECO:0007669"/>
    <property type="project" value="TreeGrafter"/>
</dbReference>
<dbReference type="PANTHER" id="PTHR30352:SF2">
    <property type="entry name" value="ANAEROBIC RIBONUCLEOSIDE-TRIPHOSPHATE REDUCTASE-ACTIVATING PROTEIN"/>
    <property type="match status" value="1"/>
</dbReference>
<dbReference type="InterPro" id="IPR001989">
    <property type="entry name" value="Radical_activat_CS"/>
</dbReference>
<comment type="catalytic activity">
    <reaction evidence="11">
        <text>glycyl-[protein] + reduced [flavodoxin] + S-adenosyl-L-methionine = glycin-2-yl radical-[protein] + semiquinone [flavodoxin] + 5'-deoxyadenosine + L-methionine + H(+)</text>
        <dbReference type="Rhea" id="RHEA:61976"/>
        <dbReference type="Rhea" id="RHEA-COMP:10622"/>
        <dbReference type="Rhea" id="RHEA-COMP:14480"/>
        <dbReference type="Rhea" id="RHEA-COMP:15993"/>
        <dbReference type="Rhea" id="RHEA-COMP:15994"/>
        <dbReference type="ChEBI" id="CHEBI:15378"/>
        <dbReference type="ChEBI" id="CHEBI:17319"/>
        <dbReference type="ChEBI" id="CHEBI:29947"/>
        <dbReference type="ChEBI" id="CHEBI:32722"/>
        <dbReference type="ChEBI" id="CHEBI:57618"/>
        <dbReference type="ChEBI" id="CHEBI:57844"/>
        <dbReference type="ChEBI" id="CHEBI:59789"/>
        <dbReference type="ChEBI" id="CHEBI:140311"/>
    </reaction>
</comment>
<evidence type="ECO:0000313" key="14">
    <source>
        <dbReference type="EMBL" id="AFV11500.1"/>
    </source>
</evidence>
<dbReference type="InterPro" id="IPR012837">
    <property type="entry name" value="NrdG"/>
</dbReference>
<keyword evidence="10" id="KW-0411">Iron-sulfur</keyword>
<dbReference type="EMBL" id="CP003732">
    <property type="protein sequence ID" value="AFV11500.1"/>
    <property type="molecule type" value="Genomic_DNA"/>
</dbReference>
<dbReference type="PANTHER" id="PTHR30352">
    <property type="entry name" value="PYRUVATE FORMATE-LYASE-ACTIVATING ENZYME"/>
    <property type="match status" value="1"/>
</dbReference>
<keyword evidence="7" id="KW-0479">Metal-binding</keyword>
<keyword evidence="5" id="KW-0004">4Fe-4S</keyword>
<evidence type="ECO:0000256" key="2">
    <source>
        <dbReference type="ARBA" id="ARBA00003852"/>
    </source>
</evidence>
<gene>
    <name evidence="14" type="primary">nrdG</name>
    <name evidence="14" type="ordered locus">Tph_c12790</name>
</gene>
<dbReference type="GO" id="GO:0046872">
    <property type="term" value="F:metal ion binding"/>
    <property type="evidence" value="ECO:0007669"/>
    <property type="project" value="UniProtKB-KW"/>
</dbReference>
<dbReference type="PIRSF" id="PIRSF000368">
    <property type="entry name" value="NrdG"/>
    <property type="match status" value="1"/>
</dbReference>
<dbReference type="eggNOG" id="COG0602">
    <property type="taxonomic scope" value="Bacteria"/>
</dbReference>
<feature type="domain" description="Radical SAM core" evidence="13">
    <location>
        <begin position="14"/>
        <end position="167"/>
    </location>
</feature>
<name>K4LHR6_THEPS</name>
<dbReference type="CDD" id="cd01335">
    <property type="entry name" value="Radical_SAM"/>
    <property type="match status" value="1"/>
</dbReference>
<dbReference type="PROSITE" id="PS51918">
    <property type="entry name" value="RADICAL_SAM"/>
    <property type="match status" value="1"/>
</dbReference>
<evidence type="ECO:0000256" key="12">
    <source>
        <dbReference type="PIRNR" id="PIRNR000368"/>
    </source>
</evidence>
<dbReference type="SFLD" id="SFLDF00299">
    <property type="entry name" value="anaerobic_ribonucleoside-triph"/>
    <property type="match status" value="1"/>
</dbReference>
<dbReference type="NCBIfam" id="TIGR02491">
    <property type="entry name" value="NrdG"/>
    <property type="match status" value="1"/>
</dbReference>
<sequence>MKLRIAGYERESVVDGPGIRFVIFAQGCPHRCKGCHNPETWDFSGGREVTEEELLSIIKATKLLRGVTFSGGEPFAQAQAFASLAEKVKGLGLDIVTYTGYTFEEILEMAQHDPDKKRLLELSDLLVDGPYIEKERDISLPFRGSRNQRLIAVKDSLALGRAVVTSI</sequence>
<evidence type="ECO:0000256" key="8">
    <source>
        <dbReference type="ARBA" id="ARBA00023002"/>
    </source>
</evidence>
<organism evidence="14 15">
    <name type="scientific">Thermacetogenium phaeum (strain ATCC BAA-254 / DSM 26808 / PB)</name>
    <dbReference type="NCBI Taxonomy" id="1089553"/>
    <lineage>
        <taxon>Bacteria</taxon>
        <taxon>Bacillati</taxon>
        <taxon>Bacillota</taxon>
        <taxon>Clostridia</taxon>
        <taxon>Thermoanaerobacterales</taxon>
        <taxon>Thermoanaerobacteraceae</taxon>
        <taxon>Thermacetogenium</taxon>
    </lineage>
</organism>
<evidence type="ECO:0000256" key="9">
    <source>
        <dbReference type="ARBA" id="ARBA00023004"/>
    </source>
</evidence>
<dbReference type="Proteomes" id="UP000000467">
    <property type="component" value="Chromosome"/>
</dbReference>
<evidence type="ECO:0000256" key="10">
    <source>
        <dbReference type="ARBA" id="ARBA00023014"/>
    </source>
</evidence>
<dbReference type="Pfam" id="PF13353">
    <property type="entry name" value="Fer4_12"/>
    <property type="match status" value="1"/>
</dbReference>
<dbReference type="KEGG" id="tpz:Tph_c12790"/>
<dbReference type="EC" id="1.97.1.-" evidence="12"/>
<evidence type="ECO:0000256" key="11">
    <source>
        <dbReference type="ARBA" id="ARBA00047365"/>
    </source>
</evidence>
<dbReference type="AlphaFoldDB" id="K4LHR6"/>
<evidence type="ECO:0000256" key="4">
    <source>
        <dbReference type="ARBA" id="ARBA00014281"/>
    </source>
</evidence>
<dbReference type="RefSeq" id="WP_015050381.1">
    <property type="nucleotide sequence ID" value="NC_018870.1"/>
</dbReference>
<keyword evidence="9" id="KW-0408">Iron</keyword>
<dbReference type="SFLD" id="SFLDG01066">
    <property type="entry name" value="organic_radical-activating_enz"/>
    <property type="match status" value="1"/>
</dbReference>
<dbReference type="STRING" id="1089553.Tph_c12790"/>
<dbReference type="InterPro" id="IPR058240">
    <property type="entry name" value="rSAM_sf"/>
</dbReference>
<dbReference type="InterPro" id="IPR034457">
    <property type="entry name" value="Organic_radical-activating"/>
</dbReference>
<evidence type="ECO:0000256" key="6">
    <source>
        <dbReference type="ARBA" id="ARBA00022691"/>
    </source>
</evidence>
<accession>K4LHR6</accession>
<dbReference type="InterPro" id="IPR013785">
    <property type="entry name" value="Aldolase_TIM"/>
</dbReference>
<dbReference type="InterPro" id="IPR007197">
    <property type="entry name" value="rSAM"/>
</dbReference>
<comment type="cofactor">
    <cofactor evidence="1">
        <name>[4Fe-4S] cluster</name>
        <dbReference type="ChEBI" id="CHEBI:49883"/>
    </cofactor>
</comment>
<dbReference type="SUPFAM" id="SSF102114">
    <property type="entry name" value="Radical SAM enzymes"/>
    <property type="match status" value="1"/>
</dbReference>
<dbReference type="Gene3D" id="3.20.20.70">
    <property type="entry name" value="Aldolase class I"/>
    <property type="match status" value="1"/>
</dbReference>
<reference evidence="14 15" key="1">
    <citation type="journal article" date="2012" name="BMC Genomics">
        <title>Genome-guided analysis of physiological and morphological traits of the fermentative acetate oxidizer Thermacetogenium phaeum.</title>
        <authorList>
            <person name="Oehler D."/>
            <person name="Poehlein A."/>
            <person name="Leimbach A."/>
            <person name="Muller N."/>
            <person name="Daniel R."/>
            <person name="Gottschalk G."/>
            <person name="Schink B."/>
        </authorList>
    </citation>
    <scope>NUCLEOTIDE SEQUENCE [LARGE SCALE GENOMIC DNA]</scope>
    <source>
        <strain evidence="15">ATCC BAA-254 / DSM 26808 / PB</strain>
    </source>
</reference>
<keyword evidence="8 12" id="KW-0560">Oxidoreductase</keyword>
<evidence type="ECO:0000256" key="7">
    <source>
        <dbReference type="ARBA" id="ARBA00022723"/>
    </source>
</evidence>
<dbReference type="SFLD" id="SFLDS00029">
    <property type="entry name" value="Radical_SAM"/>
    <property type="match status" value="1"/>
</dbReference>
<dbReference type="PROSITE" id="PS01087">
    <property type="entry name" value="RADICAL_ACTIVATING"/>
    <property type="match status" value="1"/>
</dbReference>
<dbReference type="OrthoDB" id="9782387at2"/>
<keyword evidence="15" id="KW-1185">Reference proteome</keyword>
<comment type="function">
    <text evidence="2 12">Activation of anaerobic ribonucleoside-triphosphate reductase under anaerobic conditions by generation of an organic free radical, using S-adenosylmethionine and reduced flavodoxin as cosubstrates to produce 5'-deoxy-adenosine.</text>
</comment>
<dbReference type="GO" id="GO:0051539">
    <property type="term" value="F:4 iron, 4 sulfur cluster binding"/>
    <property type="evidence" value="ECO:0007669"/>
    <property type="project" value="UniProtKB-KW"/>
</dbReference>
<evidence type="ECO:0000259" key="13">
    <source>
        <dbReference type="PROSITE" id="PS51918"/>
    </source>
</evidence>
<dbReference type="GO" id="GO:0043365">
    <property type="term" value="F:[formate-C-acetyltransferase]-activating enzyme activity"/>
    <property type="evidence" value="ECO:0007669"/>
    <property type="project" value="InterPro"/>
</dbReference>
<comment type="similarity">
    <text evidence="3 12">Belongs to the organic radical-activating enzymes family.</text>
</comment>